<name>A0A8J7MTH6_9RHOB</name>
<dbReference type="AlphaFoldDB" id="A0A8J7MTH6"/>
<evidence type="ECO:0000313" key="2">
    <source>
        <dbReference type="EMBL" id="MBL4929291.1"/>
    </source>
</evidence>
<dbReference type="CDD" id="cd11297">
    <property type="entry name" value="PIN_LabA-like_N_1"/>
    <property type="match status" value="1"/>
</dbReference>
<protein>
    <submittedName>
        <fullName evidence="2">NYN domain-containing protein</fullName>
    </submittedName>
</protein>
<dbReference type="PANTHER" id="PTHR35811:SF1">
    <property type="entry name" value="HTH OST-TYPE DOMAIN-CONTAINING PROTEIN"/>
    <property type="match status" value="1"/>
</dbReference>
<accession>A0A8J7MTH6</accession>
<dbReference type="GO" id="GO:0004540">
    <property type="term" value="F:RNA nuclease activity"/>
    <property type="evidence" value="ECO:0007669"/>
    <property type="project" value="InterPro"/>
</dbReference>
<dbReference type="Pfam" id="PF01936">
    <property type="entry name" value="NYN"/>
    <property type="match status" value="1"/>
</dbReference>
<dbReference type="RefSeq" id="WP_202661828.1">
    <property type="nucleotide sequence ID" value="NZ_JAESVP010000007.1"/>
</dbReference>
<feature type="domain" description="NYN" evidence="1">
    <location>
        <begin position="4"/>
        <end position="130"/>
    </location>
</feature>
<gene>
    <name evidence="2" type="ORF">JI744_14370</name>
</gene>
<evidence type="ECO:0000259" key="1">
    <source>
        <dbReference type="Pfam" id="PF01936"/>
    </source>
</evidence>
<dbReference type="Proteomes" id="UP000619033">
    <property type="component" value="Unassembled WGS sequence"/>
</dbReference>
<keyword evidence="3" id="KW-1185">Reference proteome</keyword>
<dbReference type="PANTHER" id="PTHR35811">
    <property type="entry name" value="SLR1870 PROTEIN"/>
    <property type="match status" value="1"/>
</dbReference>
<dbReference type="Gene3D" id="3.40.50.1010">
    <property type="entry name" value="5'-nuclease"/>
    <property type="match status" value="1"/>
</dbReference>
<evidence type="ECO:0000313" key="3">
    <source>
        <dbReference type="Proteomes" id="UP000619033"/>
    </source>
</evidence>
<organism evidence="2 3">
    <name type="scientific">Fuscibacter oryzae</name>
    <dbReference type="NCBI Taxonomy" id="2803939"/>
    <lineage>
        <taxon>Bacteria</taxon>
        <taxon>Pseudomonadati</taxon>
        <taxon>Pseudomonadota</taxon>
        <taxon>Alphaproteobacteria</taxon>
        <taxon>Rhodobacterales</taxon>
        <taxon>Paracoccaceae</taxon>
        <taxon>Fuscibacter</taxon>
    </lineage>
</organism>
<dbReference type="EMBL" id="JAESVP010000007">
    <property type="protein sequence ID" value="MBL4929291.1"/>
    <property type="molecule type" value="Genomic_DNA"/>
</dbReference>
<comment type="caution">
    <text evidence="2">The sequence shown here is derived from an EMBL/GenBank/DDBJ whole genome shotgun (WGS) entry which is preliminary data.</text>
</comment>
<reference evidence="2" key="1">
    <citation type="submission" date="2021-01" db="EMBL/GenBank/DDBJ databases">
        <title>Genome seq and assembly of Tabrizicola sp. KVB23.</title>
        <authorList>
            <person name="Chhetri G."/>
        </authorList>
    </citation>
    <scope>NUCLEOTIDE SEQUENCE</scope>
    <source>
        <strain evidence="2">KVB23</strain>
    </source>
</reference>
<sequence>MTFRIALLVDGDNVSARYMPQIMQIAAQSGRVDVARVYGNAQTARGWSDCDGFRFIHSGTGKNATDLLLTIDAMELALTAGIEGFVLVSSDGDFKPLSERLRDHGMCVTGIGEAKTPSAFRAACTAFHQLGSPAPKAAPKLALVAPSAKPAPSMATLPQPDDLYEKIRDIIVESAPETKGMMIARLAAAMHARHQVRISKYPEKNWRRYLQARPKLFDLDPKGPDAKVRLQSEDPCTSLRLVKS</sequence>
<dbReference type="InterPro" id="IPR021139">
    <property type="entry name" value="NYN"/>
</dbReference>
<proteinExistence type="predicted"/>